<evidence type="ECO:0000256" key="2">
    <source>
        <dbReference type="ARBA" id="ARBA00016178"/>
    </source>
</evidence>
<dbReference type="InterPro" id="IPR001126">
    <property type="entry name" value="UmuC"/>
</dbReference>
<dbReference type="GO" id="GO:0006281">
    <property type="term" value="P:DNA repair"/>
    <property type="evidence" value="ECO:0007669"/>
    <property type="project" value="UniProtKB-KW"/>
</dbReference>
<dbReference type="CDD" id="cd03586">
    <property type="entry name" value="PolY_Pol_IV_kappa"/>
    <property type="match status" value="1"/>
</dbReference>
<proteinExistence type="predicted"/>
<dbReference type="InterPro" id="IPR017961">
    <property type="entry name" value="DNA_pol_Y-fam_little_finger"/>
</dbReference>
<dbReference type="FunFam" id="3.30.1490.100:FF:000004">
    <property type="entry name" value="DNA polymerase IV"/>
    <property type="match status" value="1"/>
</dbReference>
<keyword evidence="6" id="KW-0479">Metal-binding</keyword>
<evidence type="ECO:0000256" key="3">
    <source>
        <dbReference type="ARBA" id="ARBA00022679"/>
    </source>
</evidence>
<dbReference type="AlphaFoldDB" id="A0AAJ6CKM5"/>
<keyword evidence="7" id="KW-0227">DNA damage</keyword>
<dbReference type="PANTHER" id="PTHR11076">
    <property type="entry name" value="DNA REPAIR POLYMERASE UMUC / TRANSFERASE FAMILY MEMBER"/>
    <property type="match status" value="1"/>
</dbReference>
<dbReference type="Gene3D" id="3.40.1170.60">
    <property type="match status" value="1"/>
</dbReference>
<evidence type="ECO:0000256" key="11">
    <source>
        <dbReference type="ARBA" id="ARBA00049244"/>
    </source>
</evidence>
<dbReference type="EC" id="2.7.7.7" evidence="1"/>
<dbReference type="InterPro" id="IPR043502">
    <property type="entry name" value="DNA/RNA_pol_sf"/>
</dbReference>
<feature type="region of interest" description="Disordered" evidence="12">
    <location>
        <begin position="1"/>
        <end position="38"/>
    </location>
</feature>
<evidence type="ECO:0000259" key="13">
    <source>
        <dbReference type="PROSITE" id="PS50173"/>
    </source>
</evidence>
<evidence type="ECO:0000256" key="5">
    <source>
        <dbReference type="ARBA" id="ARBA00022705"/>
    </source>
</evidence>
<dbReference type="Gene3D" id="3.30.1490.100">
    <property type="entry name" value="DNA polymerase, Y-family, little finger domain"/>
    <property type="match status" value="1"/>
</dbReference>
<keyword evidence="5" id="KW-0235">DNA replication</keyword>
<dbReference type="GO" id="GO:0006260">
    <property type="term" value="P:DNA replication"/>
    <property type="evidence" value="ECO:0007669"/>
    <property type="project" value="UniProtKB-KW"/>
</dbReference>
<dbReference type="InterPro" id="IPR036775">
    <property type="entry name" value="DNA_pol_Y-fam_lit_finger_sf"/>
</dbReference>
<dbReference type="PANTHER" id="PTHR11076:SF33">
    <property type="entry name" value="DNA POLYMERASE KAPPA"/>
    <property type="match status" value="1"/>
</dbReference>
<dbReference type="GO" id="GO:0005634">
    <property type="term" value="C:nucleus"/>
    <property type="evidence" value="ECO:0007669"/>
    <property type="project" value="TreeGrafter"/>
</dbReference>
<dbReference type="Proteomes" id="UP001219567">
    <property type="component" value="Chromosome 6"/>
</dbReference>
<dbReference type="GO" id="GO:0042276">
    <property type="term" value="P:error-prone translesion synthesis"/>
    <property type="evidence" value="ECO:0007669"/>
    <property type="project" value="TreeGrafter"/>
</dbReference>
<dbReference type="FunFam" id="3.40.1170.60:FF:000014">
    <property type="entry name" value="Related to DNA polymerase kappa"/>
    <property type="match status" value="1"/>
</dbReference>
<keyword evidence="15" id="KW-1185">Reference proteome</keyword>
<dbReference type="InterPro" id="IPR050116">
    <property type="entry name" value="DNA_polymerase-Y"/>
</dbReference>
<dbReference type="Gene3D" id="3.30.160.60">
    <property type="entry name" value="Classic Zinc Finger"/>
    <property type="match status" value="1"/>
</dbReference>
<dbReference type="PROSITE" id="PS50173">
    <property type="entry name" value="UMUC"/>
    <property type="match status" value="1"/>
</dbReference>
<keyword evidence="4 14" id="KW-0548">Nucleotidyltransferase</keyword>
<keyword evidence="9 14" id="KW-0239">DNA-directed DNA polymerase</keyword>
<reference evidence="14 15" key="1">
    <citation type="submission" date="2023-03" db="EMBL/GenBank/DDBJ databases">
        <title>Mating type loci evolution in Malassezia.</title>
        <authorList>
            <person name="Coelho M.A."/>
        </authorList>
    </citation>
    <scope>NUCLEOTIDE SEQUENCE [LARGE SCALE GENOMIC DNA]</scope>
    <source>
        <strain evidence="14 15">CBS 9725</strain>
    </source>
</reference>
<dbReference type="InterPro" id="IPR022880">
    <property type="entry name" value="DNApol_IV"/>
</dbReference>
<evidence type="ECO:0000313" key="14">
    <source>
        <dbReference type="EMBL" id="WFD00887.1"/>
    </source>
</evidence>
<dbReference type="GO" id="GO:0003887">
    <property type="term" value="F:DNA-directed DNA polymerase activity"/>
    <property type="evidence" value="ECO:0007669"/>
    <property type="project" value="UniProtKB-KW"/>
</dbReference>
<keyword evidence="10" id="KW-0234">DNA repair</keyword>
<evidence type="ECO:0000256" key="4">
    <source>
        <dbReference type="ARBA" id="ARBA00022695"/>
    </source>
</evidence>
<evidence type="ECO:0000256" key="8">
    <source>
        <dbReference type="ARBA" id="ARBA00022842"/>
    </source>
</evidence>
<dbReference type="Pfam" id="PF00817">
    <property type="entry name" value="IMS"/>
    <property type="match status" value="1"/>
</dbReference>
<organism evidence="14 15">
    <name type="scientific">Malassezia yamatoensis</name>
    <dbReference type="NCBI Taxonomy" id="253288"/>
    <lineage>
        <taxon>Eukaryota</taxon>
        <taxon>Fungi</taxon>
        <taxon>Dikarya</taxon>
        <taxon>Basidiomycota</taxon>
        <taxon>Ustilaginomycotina</taxon>
        <taxon>Malasseziomycetes</taxon>
        <taxon>Malasseziales</taxon>
        <taxon>Malasseziaceae</taxon>
        <taxon>Malassezia</taxon>
    </lineage>
</organism>
<dbReference type="SUPFAM" id="SSF100879">
    <property type="entry name" value="Lesion bypass DNA polymerase (Y-family), little finger domain"/>
    <property type="match status" value="1"/>
</dbReference>
<comment type="catalytic activity">
    <reaction evidence="11">
        <text>DNA(n) + a 2'-deoxyribonucleoside 5'-triphosphate = DNA(n+1) + diphosphate</text>
        <dbReference type="Rhea" id="RHEA:22508"/>
        <dbReference type="Rhea" id="RHEA-COMP:17339"/>
        <dbReference type="Rhea" id="RHEA-COMP:17340"/>
        <dbReference type="ChEBI" id="CHEBI:33019"/>
        <dbReference type="ChEBI" id="CHEBI:61560"/>
        <dbReference type="ChEBI" id="CHEBI:173112"/>
        <dbReference type="EC" id="2.7.7.7"/>
    </reaction>
</comment>
<evidence type="ECO:0000256" key="12">
    <source>
        <dbReference type="SAM" id="MobiDB-lite"/>
    </source>
</evidence>
<dbReference type="Pfam" id="PF11799">
    <property type="entry name" value="IMS_C"/>
    <property type="match status" value="1"/>
</dbReference>
<keyword evidence="3 14" id="KW-0808">Transferase</keyword>
<dbReference type="SUPFAM" id="SSF56672">
    <property type="entry name" value="DNA/RNA polymerases"/>
    <property type="match status" value="1"/>
</dbReference>
<evidence type="ECO:0000256" key="7">
    <source>
        <dbReference type="ARBA" id="ARBA00022763"/>
    </source>
</evidence>
<dbReference type="GO" id="GO:0070987">
    <property type="term" value="P:error-free translesion synthesis"/>
    <property type="evidence" value="ECO:0007669"/>
    <property type="project" value="UniProtKB-ARBA"/>
</dbReference>
<feature type="domain" description="UmuC" evidence="13">
    <location>
        <begin position="118"/>
        <end position="297"/>
    </location>
</feature>
<dbReference type="EMBL" id="CP119948">
    <property type="protein sequence ID" value="WFD00887.1"/>
    <property type="molecule type" value="Genomic_DNA"/>
</dbReference>
<dbReference type="InterPro" id="IPR043128">
    <property type="entry name" value="Rev_trsase/Diguanyl_cyclase"/>
</dbReference>
<dbReference type="Gene3D" id="3.30.70.270">
    <property type="match status" value="2"/>
</dbReference>
<evidence type="ECO:0000256" key="10">
    <source>
        <dbReference type="ARBA" id="ARBA00023204"/>
    </source>
</evidence>
<sequence length="541" mass="60079">MGLDGASGNDEGDAPKSDVEEDTASFYRRMEGRTSHKAGLARNDARIARIIDEVSKGSKYYENQRAKHAAVTLRIERVRQRRDEALKDQSAGAQAQRQLRVENMVEQFEGERDLSRTVLHCDMDMFYAAVEMQRDPSLKNKCFAVGSGVLLTASYEARKFGARSGMASFVARALCPELVLVSAHYDQYSEKSKAVMRVLQRYDPHLHQRSLDEAYLDVTAYLLRENIHAEQLATQLRQDVRLATGLTVSVGVGPNMLLAKIASDLNKPDGQYILPANRSDILAFMQNLSVRKVPGIGHVTERILDAFQVTTCGALWSRRIELSVCMDNFPFLLASALGIASSHVQPPAREARKSVGHESTFTPISDAQALNVRLQSACEHLAKDLARLNYRARTVTLVGKHDTFQRFSRQSALGSRSVASYDELYPIANHLLEQEYAAAPNGRLTLRLLGVRVSSLLDADSVNRSALQQWLKESNVYSCPVCSQIISIPAASSDVQANALVNRHVDLCLNADLSCQEAHLSLETEESCNEQQLNFTLKKPK</sequence>
<dbReference type="GO" id="GO:0046872">
    <property type="term" value="F:metal ion binding"/>
    <property type="evidence" value="ECO:0007669"/>
    <property type="project" value="UniProtKB-KW"/>
</dbReference>
<accession>A0AAJ6CKM5</accession>
<dbReference type="GO" id="GO:0003684">
    <property type="term" value="F:damaged DNA binding"/>
    <property type="evidence" value="ECO:0007669"/>
    <property type="project" value="InterPro"/>
</dbReference>
<gene>
    <name evidence="14" type="ORF">MYAM1_003642</name>
</gene>
<dbReference type="Gene3D" id="1.10.150.20">
    <property type="entry name" value="5' to 3' exonuclease, C-terminal subdomain"/>
    <property type="match status" value="1"/>
</dbReference>
<name>A0AAJ6CKM5_9BASI</name>
<evidence type="ECO:0000313" key="15">
    <source>
        <dbReference type="Proteomes" id="UP001219567"/>
    </source>
</evidence>
<dbReference type="NCBIfam" id="NF002677">
    <property type="entry name" value="PRK02406.1"/>
    <property type="match status" value="1"/>
</dbReference>
<dbReference type="Gene3D" id="1.10.150.810">
    <property type="match status" value="1"/>
</dbReference>
<keyword evidence="8" id="KW-0460">Magnesium</keyword>
<evidence type="ECO:0000256" key="6">
    <source>
        <dbReference type="ARBA" id="ARBA00022723"/>
    </source>
</evidence>
<evidence type="ECO:0000256" key="1">
    <source>
        <dbReference type="ARBA" id="ARBA00012417"/>
    </source>
</evidence>
<evidence type="ECO:0000256" key="9">
    <source>
        <dbReference type="ARBA" id="ARBA00022932"/>
    </source>
</evidence>
<protein>
    <recommendedName>
        <fullName evidence="2">DNA polymerase kappa</fullName>
        <ecNumber evidence="1">2.7.7.7</ecNumber>
    </recommendedName>
</protein>